<sequence>MDNDEMRLPPQNVEAEQSVLGAIFLSVTQQDALAEAAQYLQPTDFYRQAHRLIFKTMLDLDNDGRPIDPVTLQDRLASEGNLENIGGVAYLAELAGSVPTAANIGYYAQIVKEKAVLRGAIDVMTTGITDAFTEEQNSDDLLANITTKLEKIAENKITSDFLNIQDVLNEAFREIEANSQNNEIVTGLPSGYAELDKLTTGFHPGELIIIAARPAMGKTAFVLNIAQNVAVKSGAVVAMFELEMSASGLVQRLLASQGSINSNHMRTGNLETDEWQNLMVAMQTLAQTKLFIDDTPGIKISDIRAKLRRLEKEQGQIGLVVIDYLQLIESNNHENRQQEVSDISRALKKLSKELNAPVIALSQLSRSVEQRQDKRPVLSDIRESGSIEQDADIVAFLYRDDYYDRDDNDSDDSQTDPRDTLENDAGPIEVIIEKNRSGARGTAKLLFIKSYNKFSSLAYVDEPQS</sequence>
<keyword evidence="3 12" id="KW-0235">DNA replication</keyword>
<feature type="compositionally biased region" description="Acidic residues" evidence="13">
    <location>
        <begin position="404"/>
        <end position="414"/>
    </location>
</feature>
<evidence type="ECO:0000256" key="1">
    <source>
        <dbReference type="ARBA" id="ARBA00008428"/>
    </source>
</evidence>
<evidence type="ECO:0000256" key="9">
    <source>
        <dbReference type="ARBA" id="ARBA00023235"/>
    </source>
</evidence>
<keyword evidence="2 12" id="KW-0639">Primosome</keyword>
<dbReference type="NCBIfam" id="NF004384">
    <property type="entry name" value="PRK05748.1"/>
    <property type="match status" value="1"/>
</dbReference>
<comment type="similarity">
    <text evidence="1 12">Belongs to the helicase family. DnaB subfamily.</text>
</comment>
<name>A0ABT0VH94_9LACO</name>
<feature type="domain" description="SF4 helicase" evidence="14">
    <location>
        <begin position="181"/>
        <end position="461"/>
    </location>
</feature>
<evidence type="ECO:0000256" key="13">
    <source>
        <dbReference type="SAM" id="MobiDB-lite"/>
    </source>
</evidence>
<dbReference type="Pfam" id="PF03796">
    <property type="entry name" value="DnaB_C"/>
    <property type="match status" value="1"/>
</dbReference>
<dbReference type="Pfam" id="PF00772">
    <property type="entry name" value="DnaB"/>
    <property type="match status" value="1"/>
</dbReference>
<reference evidence="15" key="1">
    <citation type="submission" date="2021-04" db="EMBL/GenBank/DDBJ databases">
        <title>Taxonomic assessment of Weissella genus.</title>
        <authorList>
            <person name="Fanelli F."/>
            <person name="Chieffi D."/>
            <person name="Dell'Aquila A."/>
            <person name="Gyu-Sung C."/>
            <person name="Franz C.M.A.P."/>
            <person name="Fusco V."/>
        </authorList>
    </citation>
    <scope>NUCLEOTIDE SEQUENCE</scope>
    <source>
        <strain evidence="15">LMG 25373</strain>
    </source>
</reference>
<evidence type="ECO:0000256" key="5">
    <source>
        <dbReference type="ARBA" id="ARBA00022801"/>
    </source>
</evidence>
<keyword evidence="6 12" id="KW-0347">Helicase</keyword>
<dbReference type="InterPro" id="IPR007694">
    <property type="entry name" value="DNA_helicase_DnaB-like_C"/>
</dbReference>
<evidence type="ECO:0000256" key="11">
    <source>
        <dbReference type="NCBIfam" id="TIGR00665"/>
    </source>
</evidence>
<evidence type="ECO:0000256" key="10">
    <source>
        <dbReference type="ARBA" id="ARBA00048954"/>
    </source>
</evidence>
<dbReference type="InterPro" id="IPR007692">
    <property type="entry name" value="DNA_helicase_DnaB"/>
</dbReference>
<organism evidence="15 16">
    <name type="scientific">Periweissella beninensis</name>
    <dbReference type="NCBI Taxonomy" id="504936"/>
    <lineage>
        <taxon>Bacteria</taxon>
        <taxon>Bacillati</taxon>
        <taxon>Bacillota</taxon>
        <taxon>Bacilli</taxon>
        <taxon>Lactobacillales</taxon>
        <taxon>Lactobacillaceae</taxon>
        <taxon>Periweissella</taxon>
    </lineage>
</organism>
<dbReference type="Gene3D" id="3.40.50.300">
    <property type="entry name" value="P-loop containing nucleotide triphosphate hydrolases"/>
    <property type="match status" value="1"/>
</dbReference>
<keyword evidence="7 12" id="KW-0067">ATP-binding</keyword>
<proteinExistence type="inferred from homology"/>
<dbReference type="InterPro" id="IPR027417">
    <property type="entry name" value="P-loop_NTPase"/>
</dbReference>
<evidence type="ECO:0000256" key="3">
    <source>
        <dbReference type="ARBA" id="ARBA00022705"/>
    </source>
</evidence>
<comment type="function">
    <text evidence="12">The main replicative DNA helicase, it participates in initiation and elongation during chromosome replication. Travels ahead of the DNA replisome, separating dsDNA into templates for DNA synthesis. A processive ATP-dependent 5'-3' DNA helicase it has DNA-dependent ATPase activity.</text>
</comment>
<dbReference type="PANTHER" id="PTHR30153:SF2">
    <property type="entry name" value="REPLICATIVE DNA HELICASE"/>
    <property type="match status" value="1"/>
</dbReference>
<dbReference type="InterPro" id="IPR036185">
    <property type="entry name" value="DNA_heli_DnaB-like_N_sf"/>
</dbReference>
<comment type="caution">
    <text evidence="15">The sequence shown here is derived from an EMBL/GenBank/DDBJ whole genome shotgun (WGS) entry which is preliminary data.</text>
</comment>
<dbReference type="PROSITE" id="PS51199">
    <property type="entry name" value="SF4_HELICASE"/>
    <property type="match status" value="1"/>
</dbReference>
<evidence type="ECO:0000256" key="12">
    <source>
        <dbReference type="RuleBase" id="RU362085"/>
    </source>
</evidence>
<keyword evidence="8 12" id="KW-0238">DNA-binding</keyword>
<feature type="region of interest" description="Disordered" evidence="13">
    <location>
        <begin position="404"/>
        <end position="427"/>
    </location>
</feature>
<dbReference type="InterPro" id="IPR007693">
    <property type="entry name" value="DNA_helicase_DnaB-like_N"/>
</dbReference>
<evidence type="ECO:0000256" key="4">
    <source>
        <dbReference type="ARBA" id="ARBA00022741"/>
    </source>
</evidence>
<evidence type="ECO:0000256" key="7">
    <source>
        <dbReference type="ARBA" id="ARBA00022840"/>
    </source>
</evidence>
<evidence type="ECO:0000256" key="6">
    <source>
        <dbReference type="ARBA" id="ARBA00022806"/>
    </source>
</evidence>
<dbReference type="GO" id="GO:0003678">
    <property type="term" value="F:DNA helicase activity"/>
    <property type="evidence" value="ECO:0007669"/>
    <property type="project" value="UniProtKB-EC"/>
</dbReference>
<dbReference type="SUPFAM" id="SSF52540">
    <property type="entry name" value="P-loop containing nucleoside triphosphate hydrolases"/>
    <property type="match status" value="1"/>
</dbReference>
<keyword evidence="4 12" id="KW-0547">Nucleotide-binding</keyword>
<dbReference type="PANTHER" id="PTHR30153">
    <property type="entry name" value="REPLICATIVE DNA HELICASE DNAB"/>
    <property type="match status" value="1"/>
</dbReference>
<evidence type="ECO:0000256" key="8">
    <source>
        <dbReference type="ARBA" id="ARBA00023125"/>
    </source>
</evidence>
<evidence type="ECO:0000313" key="15">
    <source>
        <dbReference type="EMBL" id="MCM2437208.1"/>
    </source>
</evidence>
<keyword evidence="16" id="KW-1185">Reference proteome</keyword>
<keyword evidence="9" id="KW-0413">Isomerase</keyword>
<dbReference type="Proteomes" id="UP001057481">
    <property type="component" value="Unassembled WGS sequence"/>
</dbReference>
<accession>A0ABT0VH94</accession>
<gene>
    <name evidence="15" type="primary">dnaB</name>
    <name evidence="15" type="ORF">KAK10_04690</name>
</gene>
<dbReference type="EC" id="5.6.2.3" evidence="11 12"/>
<evidence type="ECO:0000256" key="2">
    <source>
        <dbReference type="ARBA" id="ARBA00022515"/>
    </source>
</evidence>
<dbReference type="RefSeq" id="WP_205144331.1">
    <property type="nucleotide sequence ID" value="NZ_JAFBDN010000034.1"/>
</dbReference>
<evidence type="ECO:0000313" key="16">
    <source>
        <dbReference type="Proteomes" id="UP001057481"/>
    </source>
</evidence>
<dbReference type="NCBIfam" id="TIGR00665">
    <property type="entry name" value="DnaB"/>
    <property type="match status" value="1"/>
</dbReference>
<comment type="catalytic activity">
    <reaction evidence="10 12">
        <text>ATP + H2O = ADP + phosphate + H(+)</text>
        <dbReference type="Rhea" id="RHEA:13065"/>
        <dbReference type="ChEBI" id="CHEBI:15377"/>
        <dbReference type="ChEBI" id="CHEBI:15378"/>
        <dbReference type="ChEBI" id="CHEBI:30616"/>
        <dbReference type="ChEBI" id="CHEBI:43474"/>
        <dbReference type="ChEBI" id="CHEBI:456216"/>
        <dbReference type="EC" id="5.6.2.3"/>
    </reaction>
</comment>
<dbReference type="EMBL" id="JAGMVS010000058">
    <property type="protein sequence ID" value="MCM2437208.1"/>
    <property type="molecule type" value="Genomic_DNA"/>
</dbReference>
<keyword evidence="5 12" id="KW-0378">Hydrolase</keyword>
<dbReference type="SUPFAM" id="SSF48024">
    <property type="entry name" value="N-terminal domain of DnaB helicase"/>
    <property type="match status" value="1"/>
</dbReference>
<dbReference type="CDD" id="cd00984">
    <property type="entry name" value="DnaB_C"/>
    <property type="match status" value="1"/>
</dbReference>
<protein>
    <recommendedName>
        <fullName evidence="11 12">Replicative DNA helicase</fullName>
        <ecNumber evidence="11 12">5.6.2.3</ecNumber>
    </recommendedName>
</protein>
<dbReference type="GO" id="GO:0016787">
    <property type="term" value="F:hydrolase activity"/>
    <property type="evidence" value="ECO:0007669"/>
    <property type="project" value="UniProtKB-KW"/>
</dbReference>
<dbReference type="InterPro" id="IPR016136">
    <property type="entry name" value="DNA_helicase_N/primase_C"/>
</dbReference>
<dbReference type="Gene3D" id="1.10.860.10">
    <property type="entry name" value="DNAb Helicase, Chain A"/>
    <property type="match status" value="1"/>
</dbReference>
<evidence type="ECO:0000259" key="14">
    <source>
        <dbReference type="PROSITE" id="PS51199"/>
    </source>
</evidence>